<dbReference type="GO" id="GO:0006457">
    <property type="term" value="P:protein folding"/>
    <property type="evidence" value="ECO:0007669"/>
    <property type="project" value="InterPro"/>
</dbReference>
<protein>
    <recommendedName>
        <fullName evidence="4">Peptidyl-prolyl cis-trans isomerase</fullName>
        <shortName evidence="4">PPIase</shortName>
        <ecNumber evidence="4">5.2.1.8</ecNumber>
    </recommendedName>
</protein>
<evidence type="ECO:0000313" key="6">
    <source>
        <dbReference type="EMBL" id="CAD8879708.1"/>
    </source>
</evidence>
<dbReference type="AlphaFoldDB" id="A0A7S1B9X2"/>
<dbReference type="InterPro" id="IPR020892">
    <property type="entry name" value="Cyclophilin-type_PPIase_CS"/>
</dbReference>
<dbReference type="Pfam" id="PF00160">
    <property type="entry name" value="Pro_isomerase"/>
    <property type="match status" value="1"/>
</dbReference>
<dbReference type="PROSITE" id="PS00170">
    <property type="entry name" value="CSA_PPIASE_1"/>
    <property type="match status" value="1"/>
</dbReference>
<dbReference type="PROSITE" id="PS50072">
    <property type="entry name" value="CSA_PPIASE_2"/>
    <property type="match status" value="1"/>
</dbReference>
<dbReference type="SUPFAM" id="SSF50891">
    <property type="entry name" value="Cyclophilin-like"/>
    <property type="match status" value="1"/>
</dbReference>
<dbReference type="InterPro" id="IPR002130">
    <property type="entry name" value="Cyclophilin-type_PPIase_dom"/>
</dbReference>
<dbReference type="GO" id="GO:0005737">
    <property type="term" value="C:cytoplasm"/>
    <property type="evidence" value="ECO:0007669"/>
    <property type="project" value="TreeGrafter"/>
</dbReference>
<dbReference type="EC" id="5.2.1.8" evidence="4"/>
<dbReference type="FunFam" id="2.40.100.10:FF:000025">
    <property type="entry name" value="Peptidyl-prolyl cis-trans isomerase CYP19-2"/>
    <property type="match status" value="1"/>
</dbReference>
<dbReference type="PANTHER" id="PTHR11071">
    <property type="entry name" value="PEPTIDYL-PROLYL CIS-TRANS ISOMERASE"/>
    <property type="match status" value="1"/>
</dbReference>
<keyword evidence="3 4" id="KW-0413">Isomerase</keyword>
<dbReference type="Gene3D" id="2.40.100.10">
    <property type="entry name" value="Cyclophilin-like"/>
    <property type="match status" value="1"/>
</dbReference>
<comment type="similarity">
    <text evidence="4">Belongs to the cyclophilin-type PPIase family.</text>
</comment>
<accession>A0A7S1B9X2</accession>
<evidence type="ECO:0000256" key="2">
    <source>
        <dbReference type="ARBA" id="ARBA00023110"/>
    </source>
</evidence>
<dbReference type="PRINTS" id="PR00153">
    <property type="entry name" value="CSAPPISMRASE"/>
</dbReference>
<gene>
    <name evidence="6" type="ORF">CHYS00102_LOCUS6892</name>
</gene>
<organism evidence="6">
    <name type="scientific">Corethron hystrix</name>
    <dbReference type="NCBI Taxonomy" id="216773"/>
    <lineage>
        <taxon>Eukaryota</taxon>
        <taxon>Sar</taxon>
        <taxon>Stramenopiles</taxon>
        <taxon>Ochrophyta</taxon>
        <taxon>Bacillariophyta</taxon>
        <taxon>Coscinodiscophyceae</taxon>
        <taxon>Corethrophycidae</taxon>
        <taxon>Corethrales</taxon>
        <taxon>Corethraceae</taxon>
        <taxon>Corethron</taxon>
    </lineage>
</organism>
<name>A0A7S1B9X2_9STRA</name>
<evidence type="ECO:0000256" key="1">
    <source>
        <dbReference type="ARBA" id="ARBA00000971"/>
    </source>
</evidence>
<proteinExistence type="inferred from homology"/>
<dbReference type="EMBL" id="HBFR01009512">
    <property type="protein sequence ID" value="CAD8879708.1"/>
    <property type="molecule type" value="Transcribed_RNA"/>
</dbReference>
<evidence type="ECO:0000256" key="4">
    <source>
        <dbReference type="RuleBase" id="RU363019"/>
    </source>
</evidence>
<comment type="catalytic activity">
    <reaction evidence="1 4">
        <text>[protein]-peptidylproline (omega=180) = [protein]-peptidylproline (omega=0)</text>
        <dbReference type="Rhea" id="RHEA:16237"/>
        <dbReference type="Rhea" id="RHEA-COMP:10747"/>
        <dbReference type="Rhea" id="RHEA-COMP:10748"/>
        <dbReference type="ChEBI" id="CHEBI:83833"/>
        <dbReference type="ChEBI" id="CHEBI:83834"/>
        <dbReference type="EC" id="5.2.1.8"/>
    </reaction>
</comment>
<dbReference type="GO" id="GO:0003755">
    <property type="term" value="F:peptidyl-prolyl cis-trans isomerase activity"/>
    <property type="evidence" value="ECO:0007669"/>
    <property type="project" value="UniProtKB-UniRule"/>
</dbReference>
<dbReference type="InterPro" id="IPR029000">
    <property type="entry name" value="Cyclophilin-like_dom_sf"/>
</dbReference>
<comment type="function">
    <text evidence="4">PPIases accelerate the folding of proteins. It catalyzes the cis-trans isomerization of proline imidic peptide bonds in oligopeptides.</text>
</comment>
<keyword evidence="2 4" id="KW-0697">Rotamase</keyword>
<evidence type="ECO:0000256" key="3">
    <source>
        <dbReference type="ARBA" id="ARBA00023235"/>
    </source>
</evidence>
<reference evidence="6" key="1">
    <citation type="submission" date="2021-01" db="EMBL/GenBank/DDBJ databases">
        <authorList>
            <person name="Corre E."/>
            <person name="Pelletier E."/>
            <person name="Niang G."/>
            <person name="Scheremetjew M."/>
            <person name="Finn R."/>
            <person name="Kale V."/>
            <person name="Holt S."/>
            <person name="Cochrane G."/>
            <person name="Meng A."/>
            <person name="Brown T."/>
            <person name="Cohen L."/>
        </authorList>
    </citation>
    <scope>NUCLEOTIDE SEQUENCE</scope>
    <source>
        <strain evidence="6">308</strain>
    </source>
</reference>
<dbReference type="PANTHER" id="PTHR11071:SF561">
    <property type="entry name" value="PEPTIDYL-PROLYL CIS-TRANS ISOMERASE D-RELATED"/>
    <property type="match status" value="1"/>
</dbReference>
<sequence>MAPLASLTPTAQVPKLSPDPCINDALARGHSVAFLDVGMGHDSENMRHVGRIKLELYTDLCPKTCENFLQYCTGQPLHATTQRPVGYKDAPFHRILKDFMIQTGDFVNGDGTGSVCIYGTSNFPDEHSGLRLKHDRPGVLSMANSGVDTNGCQFFITCRKAEWLDGKHVVFGRVLDDGSAGGESMLTVRKIENAPTAGDGSGRPRVPVVITECGEL</sequence>
<dbReference type="GO" id="GO:0016018">
    <property type="term" value="F:cyclosporin A binding"/>
    <property type="evidence" value="ECO:0007669"/>
    <property type="project" value="TreeGrafter"/>
</dbReference>
<feature type="domain" description="PPIase cyclophilin-type" evidence="5">
    <location>
        <begin position="49"/>
        <end position="215"/>
    </location>
</feature>
<evidence type="ECO:0000259" key="5">
    <source>
        <dbReference type="PROSITE" id="PS50072"/>
    </source>
</evidence>